<dbReference type="PANTHER" id="PTHR30518:SF2">
    <property type="entry name" value="ENDOLYTIC MUREIN TRANSGLYCOSYLASE"/>
    <property type="match status" value="1"/>
</dbReference>
<dbReference type="Proteomes" id="UP000521032">
    <property type="component" value="Unassembled WGS sequence"/>
</dbReference>
<protein>
    <recommendedName>
        <fullName evidence="7">Endolytic murein transglycosylase</fullName>
        <ecNumber evidence="7">4.2.2.29</ecNumber>
    </recommendedName>
    <alternativeName>
        <fullName evidence="7">Peptidoglycan lytic transglycosylase</fullName>
    </alternativeName>
    <alternativeName>
        <fullName evidence="7">Peptidoglycan polymerization terminase</fullName>
    </alternativeName>
</protein>
<dbReference type="Pfam" id="PF02618">
    <property type="entry name" value="YceG"/>
    <property type="match status" value="1"/>
</dbReference>
<keyword evidence="3 7" id="KW-1133">Transmembrane helix</keyword>
<keyword evidence="6 7" id="KW-0961">Cell wall biogenesis/degradation</keyword>
<proteinExistence type="inferred from homology"/>
<evidence type="ECO:0000256" key="3">
    <source>
        <dbReference type="ARBA" id="ARBA00022989"/>
    </source>
</evidence>
<dbReference type="NCBIfam" id="TIGR00247">
    <property type="entry name" value="endolytic transglycosylase MltG"/>
    <property type="match status" value="1"/>
</dbReference>
<evidence type="ECO:0000256" key="6">
    <source>
        <dbReference type="ARBA" id="ARBA00023316"/>
    </source>
</evidence>
<dbReference type="EC" id="4.2.2.29" evidence="7"/>
<dbReference type="Gene3D" id="3.30.1490.480">
    <property type="entry name" value="Endolytic murein transglycosylase"/>
    <property type="match status" value="1"/>
</dbReference>
<evidence type="ECO:0000256" key="7">
    <source>
        <dbReference type="HAMAP-Rule" id="MF_02065"/>
    </source>
</evidence>
<dbReference type="HAMAP" id="MF_02065">
    <property type="entry name" value="MltG"/>
    <property type="match status" value="1"/>
</dbReference>
<evidence type="ECO:0000256" key="5">
    <source>
        <dbReference type="ARBA" id="ARBA00023239"/>
    </source>
</evidence>
<evidence type="ECO:0000313" key="8">
    <source>
        <dbReference type="EMBL" id="CAD2076798.1"/>
    </source>
</evidence>
<dbReference type="RefSeq" id="WP_186087470.1">
    <property type="nucleotide sequence ID" value="NZ_BMDB01000001.1"/>
</dbReference>
<accession>A0A6V7RFY1</accession>
<keyword evidence="9" id="KW-1185">Reference proteome</keyword>
<gene>
    <name evidence="7" type="primary">mltG</name>
    <name evidence="8" type="ORF">JEOSCH030_01149</name>
</gene>
<dbReference type="AlphaFoldDB" id="A0A6V7RFY1"/>
<dbReference type="EMBL" id="CAJEWE010000010">
    <property type="protein sequence ID" value="CAD2076798.1"/>
    <property type="molecule type" value="Genomic_DNA"/>
</dbReference>
<evidence type="ECO:0000313" key="9">
    <source>
        <dbReference type="Proteomes" id="UP000521032"/>
    </source>
</evidence>
<dbReference type="CDD" id="cd08010">
    <property type="entry name" value="MltG_like"/>
    <property type="match status" value="1"/>
</dbReference>
<keyword evidence="4 7" id="KW-0472">Membrane</keyword>
<comment type="subcellular location">
    <subcellularLocation>
        <location evidence="7">Cell membrane</location>
        <topology evidence="7">Single-pass membrane protein</topology>
    </subcellularLocation>
</comment>
<dbReference type="PANTHER" id="PTHR30518">
    <property type="entry name" value="ENDOLYTIC MUREIN TRANSGLYCOSYLASE"/>
    <property type="match status" value="1"/>
</dbReference>
<keyword evidence="2 7" id="KW-0812">Transmembrane</keyword>
<dbReference type="GO" id="GO:0008932">
    <property type="term" value="F:lytic endotransglycosylase activity"/>
    <property type="evidence" value="ECO:0007669"/>
    <property type="project" value="UniProtKB-UniRule"/>
</dbReference>
<comment type="similarity">
    <text evidence="7">Belongs to the transglycosylase MltG family.</text>
</comment>
<reference evidence="8 9" key="1">
    <citation type="submission" date="2020-07" db="EMBL/GenBank/DDBJ databases">
        <authorList>
            <person name="Criscuolo A."/>
        </authorList>
    </citation>
    <scope>NUCLEOTIDE SEQUENCE [LARGE SCALE GENOMIC DNA]</scope>
    <source>
        <strain evidence="9">CIP 111030</strain>
    </source>
</reference>
<evidence type="ECO:0000256" key="2">
    <source>
        <dbReference type="ARBA" id="ARBA00022692"/>
    </source>
</evidence>
<dbReference type="Gene3D" id="3.30.160.60">
    <property type="entry name" value="Classic Zinc Finger"/>
    <property type="match status" value="1"/>
</dbReference>
<comment type="function">
    <text evidence="7">Functions as a peptidoglycan terminase that cleaves nascent peptidoglycan strands endolytically to terminate their elongation.</text>
</comment>
<dbReference type="GO" id="GO:0071555">
    <property type="term" value="P:cell wall organization"/>
    <property type="evidence" value="ECO:0007669"/>
    <property type="project" value="UniProtKB-KW"/>
</dbReference>
<comment type="catalytic activity">
    <reaction evidence="7">
        <text>a peptidoglycan chain = a peptidoglycan chain with N-acetyl-1,6-anhydromuramyl-[peptide] at the reducing end + a peptidoglycan chain with N-acetylglucosamine at the non-reducing end.</text>
        <dbReference type="EC" id="4.2.2.29"/>
    </reaction>
</comment>
<name>A0A6V7RFY1_9BACL</name>
<evidence type="ECO:0000256" key="1">
    <source>
        <dbReference type="ARBA" id="ARBA00022475"/>
    </source>
</evidence>
<keyword evidence="5 7" id="KW-0456">Lyase</keyword>
<sequence>MSRNDDVRFSKNVSSYLSLFIVSILAIVLIVLAVSGFIYVKSGSKPLDPESQEIKQIEIPAGASSSDISETLEENGIIKNSFLFQMYLRLNSISNYQAGQYNLSPSMDFETISKTLETGIIYEEVLYKLTIPEGYTIDEIGDTIENTLPVKKDVFINKIQDEDYIKQLIEDYPDMLTNEILEKDIKYALEGYLFPATYDITEEEPNMDKLIRQMLDATKNNSFSLYKSVDEYNINIEGNNETLTFHQFLTLASLVEEEATSLADRAKITSVFLNRLALNPSMPLQTDPTVLYAQGKHKDVVLYEDLEVDDPFNTYKHKGLTPGPIAGPGTDSIQSILNPSNTNYYYFLADKDGVNHFSETLDEHNEKREKYINNAE</sequence>
<dbReference type="InterPro" id="IPR003770">
    <property type="entry name" value="MLTG-like"/>
</dbReference>
<dbReference type="GO" id="GO:0005886">
    <property type="term" value="C:plasma membrane"/>
    <property type="evidence" value="ECO:0007669"/>
    <property type="project" value="UniProtKB-SubCell"/>
</dbReference>
<dbReference type="GO" id="GO:0009252">
    <property type="term" value="P:peptidoglycan biosynthetic process"/>
    <property type="evidence" value="ECO:0007669"/>
    <property type="project" value="UniProtKB-UniRule"/>
</dbReference>
<keyword evidence="1 7" id="KW-1003">Cell membrane</keyword>
<feature type="site" description="Important for catalytic activity" evidence="7">
    <location>
        <position position="258"/>
    </location>
</feature>
<feature type="transmembrane region" description="Helical" evidence="7">
    <location>
        <begin position="16"/>
        <end position="40"/>
    </location>
</feature>
<organism evidence="8 9">
    <name type="scientific">Phocicoccus schoeneichii</name>
    <dbReference type="NCBI Taxonomy" id="1812261"/>
    <lineage>
        <taxon>Bacteria</taxon>
        <taxon>Bacillati</taxon>
        <taxon>Bacillota</taxon>
        <taxon>Bacilli</taxon>
        <taxon>Bacillales</taxon>
        <taxon>Salinicoccaceae</taxon>
        <taxon>Phocicoccus</taxon>
    </lineage>
</organism>
<evidence type="ECO:0000256" key="4">
    <source>
        <dbReference type="ARBA" id="ARBA00023136"/>
    </source>
</evidence>
<comment type="caution">
    <text evidence="8">The sequence shown here is derived from an EMBL/GenBank/DDBJ whole genome shotgun (WGS) entry which is preliminary data.</text>
</comment>